<evidence type="ECO:0000313" key="8">
    <source>
        <dbReference type="Proteomes" id="UP000050320"/>
    </source>
</evidence>
<feature type="transmembrane region" description="Helical" evidence="5">
    <location>
        <begin position="371"/>
        <end position="389"/>
    </location>
</feature>
<feature type="transmembrane region" description="Helical" evidence="5">
    <location>
        <begin position="64"/>
        <end position="82"/>
    </location>
</feature>
<keyword evidence="3 5" id="KW-1133">Transmembrane helix</keyword>
<dbReference type="OrthoDB" id="371837at2157"/>
<feature type="transmembrane region" description="Helical" evidence="5">
    <location>
        <begin position="31"/>
        <end position="52"/>
    </location>
</feature>
<keyword evidence="4 5" id="KW-0472">Membrane</keyword>
<feature type="transmembrane region" description="Helical" evidence="5">
    <location>
        <begin position="303"/>
        <end position="322"/>
    </location>
</feature>
<feature type="transmembrane region" description="Helical" evidence="5">
    <location>
        <begin position="242"/>
        <end position="264"/>
    </location>
</feature>
<evidence type="ECO:0000313" key="7">
    <source>
        <dbReference type="EMBL" id="KQB36169.1"/>
    </source>
</evidence>
<dbReference type="PANTHER" id="PTHR48021">
    <property type="match status" value="1"/>
</dbReference>
<dbReference type="InterPro" id="IPR011701">
    <property type="entry name" value="MFS"/>
</dbReference>
<dbReference type="Gene3D" id="1.20.1250.20">
    <property type="entry name" value="MFS general substrate transporter like domains"/>
    <property type="match status" value="2"/>
</dbReference>
<evidence type="ECO:0000256" key="1">
    <source>
        <dbReference type="ARBA" id="ARBA00004141"/>
    </source>
</evidence>
<feature type="transmembrane region" description="Helical" evidence="5">
    <location>
        <begin position="276"/>
        <end position="296"/>
    </location>
</feature>
<feature type="domain" description="Major facilitator superfamily (MFS) profile" evidence="6">
    <location>
        <begin position="1"/>
        <end position="416"/>
    </location>
</feature>
<dbReference type="PROSITE" id="PS00216">
    <property type="entry name" value="SUGAR_TRANSPORT_1"/>
    <property type="match status" value="1"/>
</dbReference>
<sequence length="440" mass="47762">MEQGADNIDGNLPGHFKDGNNKISGGKGTPALVLIALAMGMLVYGVAESYGPVSVIGGILPSKYFYIGLGLPYIAGGVGALLSGRLADKIGRRGSFMITSAMIVIGIAIFVFLSNLVIALIISFILVGMAAIGLETPILSMIVESVPANVRGKSLVIVQNFGNVGVALTFIPIFLHLSDSISRLAISMLFIAPLIALGLSWFYVKESIPWSALKSNSDVEDAWQIDNDAEPVNPHIGLPLRFLILIIIGIAQDVAFVYFSYGVGYSYFSLGLADDIPIIGGFTMTIVGIITSLIIVEKMNRKTFTIMSYGLLVVFWGVLWLFEALTHSTYGLVLVALMVLLFIPGEITWASRGMLEPEIFPTYKRGTYVSLVRFTVWVGTGIIIILLTYTSLPFIIPASAVMLIFLLSLTMTVIWQRKGFETKARSLSGLDRKIMDNVRK</sequence>
<comment type="subcellular location">
    <subcellularLocation>
        <location evidence="1">Membrane</location>
        <topology evidence="1">Multi-pass membrane protein</topology>
    </subcellularLocation>
</comment>
<evidence type="ECO:0000256" key="4">
    <source>
        <dbReference type="ARBA" id="ARBA00023136"/>
    </source>
</evidence>
<dbReference type="InterPro" id="IPR005829">
    <property type="entry name" value="Sugar_transporter_CS"/>
</dbReference>
<feature type="transmembrane region" description="Helical" evidence="5">
    <location>
        <begin position="181"/>
        <end position="204"/>
    </location>
</feature>
<feature type="transmembrane region" description="Helical" evidence="5">
    <location>
        <begin position="328"/>
        <end position="350"/>
    </location>
</feature>
<gene>
    <name evidence="7" type="ORF">AOG54_02345</name>
</gene>
<dbReference type="SUPFAM" id="SSF103473">
    <property type="entry name" value="MFS general substrate transporter"/>
    <property type="match status" value="1"/>
</dbReference>
<organism evidence="7 8">
    <name type="scientific">Acidiplasma aeolicum</name>
    <dbReference type="NCBI Taxonomy" id="507754"/>
    <lineage>
        <taxon>Archaea</taxon>
        <taxon>Methanobacteriati</taxon>
        <taxon>Thermoplasmatota</taxon>
        <taxon>Thermoplasmata</taxon>
        <taxon>Thermoplasmatales</taxon>
        <taxon>Ferroplasmaceae</taxon>
        <taxon>Acidiplasma</taxon>
    </lineage>
</organism>
<proteinExistence type="predicted"/>
<feature type="transmembrane region" description="Helical" evidence="5">
    <location>
        <begin position="94"/>
        <end position="113"/>
    </location>
</feature>
<dbReference type="PANTHER" id="PTHR48021:SF1">
    <property type="entry name" value="GH07001P-RELATED"/>
    <property type="match status" value="1"/>
</dbReference>
<feature type="transmembrane region" description="Helical" evidence="5">
    <location>
        <begin position="155"/>
        <end position="175"/>
    </location>
</feature>
<dbReference type="InterPro" id="IPR036259">
    <property type="entry name" value="MFS_trans_sf"/>
</dbReference>
<feature type="transmembrane region" description="Helical" evidence="5">
    <location>
        <begin position="119"/>
        <end position="143"/>
    </location>
</feature>
<protein>
    <submittedName>
        <fullName evidence="7">Transporter</fullName>
    </submittedName>
</protein>
<dbReference type="GO" id="GO:0022857">
    <property type="term" value="F:transmembrane transporter activity"/>
    <property type="evidence" value="ECO:0007669"/>
    <property type="project" value="InterPro"/>
</dbReference>
<feature type="transmembrane region" description="Helical" evidence="5">
    <location>
        <begin position="395"/>
        <end position="415"/>
    </location>
</feature>
<evidence type="ECO:0000256" key="5">
    <source>
        <dbReference type="SAM" id="Phobius"/>
    </source>
</evidence>
<evidence type="ECO:0000259" key="6">
    <source>
        <dbReference type="PROSITE" id="PS50850"/>
    </source>
</evidence>
<reference evidence="7 8" key="1">
    <citation type="submission" date="2015-09" db="EMBL/GenBank/DDBJ databases">
        <title>Heavy metals and arsenic resistance mechanisms in polyextremophilic archaea of the family Ferroplasmaceae.</title>
        <authorList>
            <person name="Bulaev A.G."/>
            <person name="Kanygina A.V."/>
        </authorList>
    </citation>
    <scope>NUCLEOTIDE SEQUENCE [LARGE SCALE GENOMIC DNA]</scope>
    <source>
        <strain evidence="7 8">VT</strain>
    </source>
</reference>
<dbReference type="AlphaFoldDB" id="A0A0Q0RKY9"/>
<dbReference type="InterPro" id="IPR020846">
    <property type="entry name" value="MFS_dom"/>
</dbReference>
<dbReference type="RefSeq" id="WP_052656809.1">
    <property type="nucleotide sequence ID" value="NZ_JBBYJF010000001.1"/>
</dbReference>
<accession>A0A0Q0RKY9</accession>
<dbReference type="InterPro" id="IPR050549">
    <property type="entry name" value="MFS_Trehalose_Transporter"/>
</dbReference>
<dbReference type="EMBL" id="LKBG01000045">
    <property type="protein sequence ID" value="KQB36169.1"/>
    <property type="molecule type" value="Genomic_DNA"/>
</dbReference>
<dbReference type="GeneID" id="84221930"/>
<keyword evidence="2 5" id="KW-0812">Transmembrane</keyword>
<keyword evidence="8" id="KW-1185">Reference proteome</keyword>
<evidence type="ECO:0000256" key="2">
    <source>
        <dbReference type="ARBA" id="ARBA00022692"/>
    </source>
</evidence>
<dbReference type="Proteomes" id="UP000050320">
    <property type="component" value="Unassembled WGS sequence"/>
</dbReference>
<dbReference type="GO" id="GO:0016020">
    <property type="term" value="C:membrane"/>
    <property type="evidence" value="ECO:0007669"/>
    <property type="project" value="UniProtKB-SubCell"/>
</dbReference>
<comment type="caution">
    <text evidence="7">The sequence shown here is derived from an EMBL/GenBank/DDBJ whole genome shotgun (WGS) entry which is preliminary data.</text>
</comment>
<evidence type="ECO:0000256" key="3">
    <source>
        <dbReference type="ARBA" id="ARBA00022989"/>
    </source>
</evidence>
<dbReference type="PROSITE" id="PS50850">
    <property type="entry name" value="MFS"/>
    <property type="match status" value="1"/>
</dbReference>
<name>A0A0Q0RKY9_9ARCH</name>
<dbReference type="Pfam" id="PF07690">
    <property type="entry name" value="MFS_1"/>
    <property type="match status" value="1"/>
</dbReference>